<feature type="transmembrane region" description="Helical" evidence="5">
    <location>
        <begin position="158"/>
        <end position="177"/>
    </location>
</feature>
<gene>
    <name evidence="7" type="ORF">SAMN04488057_105219</name>
</gene>
<dbReference type="SUPFAM" id="SSF103473">
    <property type="entry name" value="MFS general substrate transporter"/>
    <property type="match status" value="1"/>
</dbReference>
<feature type="domain" description="Major facilitator superfamily (MFS) profile" evidence="6">
    <location>
        <begin position="158"/>
        <end position="380"/>
    </location>
</feature>
<dbReference type="Gene3D" id="1.20.1250.20">
    <property type="entry name" value="MFS general substrate transporter like domains"/>
    <property type="match status" value="2"/>
</dbReference>
<reference evidence="7 8" key="1">
    <citation type="submission" date="2016-11" db="EMBL/GenBank/DDBJ databases">
        <authorList>
            <person name="Jaros S."/>
            <person name="Januszkiewicz K."/>
            <person name="Wedrychowicz H."/>
        </authorList>
    </citation>
    <scope>NUCLEOTIDE SEQUENCE [LARGE SCALE GENOMIC DNA]</scope>
    <source>
        <strain evidence="7 8">CGMCC 1.6102</strain>
    </source>
</reference>
<keyword evidence="4 5" id="KW-0472">Membrane</keyword>
<evidence type="ECO:0000259" key="6">
    <source>
        <dbReference type="PROSITE" id="PS50850"/>
    </source>
</evidence>
<evidence type="ECO:0000256" key="1">
    <source>
        <dbReference type="ARBA" id="ARBA00004141"/>
    </source>
</evidence>
<sequence length="380" mass="40752">MRRLSAGVFFFLTGLCFSSWASRIPDFQERFELSEGQLGSILLGMPLGSLLALPMAAWAVFRFGSKVVVLIGMSFYVLALLAIGLSPAALVLATMVFIFGVMGNMMNISLNTQALGIEKDYGRNILSSFHGLWSLAGFFGAGIGAIMVYFEFSPGEHYLLVLLIGTLLIGYFQKGIVSEPENRETAGGGFHWKKPDKVIIQLGMVGFCGMMCEGCMFDWSGVYMAKVVQAPSGLIPTGYVAYMGAMAMGRFAADKLANRFGKILVLQFSGMAVFAGLMLAVLLPNIWTVIPGFLMVGFGTAAVVPLTYSLAGNASSYSPGIALAMVSTISFFGFLLGPPMIGFIAEWVGLQGSFALISLVGLLISFWVWLGKENFSVAVS</sequence>
<dbReference type="PROSITE" id="PS50850">
    <property type="entry name" value="MFS"/>
    <property type="match status" value="1"/>
</dbReference>
<evidence type="ECO:0000313" key="7">
    <source>
        <dbReference type="EMBL" id="SHN01529.1"/>
    </source>
</evidence>
<feature type="transmembrane region" description="Helical" evidence="5">
    <location>
        <begin position="37"/>
        <end position="60"/>
    </location>
</feature>
<dbReference type="CDD" id="cd17393">
    <property type="entry name" value="MFS_MosC_like"/>
    <property type="match status" value="1"/>
</dbReference>
<dbReference type="InterPro" id="IPR020846">
    <property type="entry name" value="MFS_dom"/>
</dbReference>
<protein>
    <submittedName>
        <fullName evidence="7">Fucose permease</fullName>
    </submittedName>
</protein>
<dbReference type="Pfam" id="PF07690">
    <property type="entry name" value="MFS_1"/>
    <property type="match status" value="1"/>
</dbReference>
<proteinExistence type="predicted"/>
<dbReference type="InterPro" id="IPR051788">
    <property type="entry name" value="MFS_Transporter"/>
</dbReference>
<feature type="transmembrane region" description="Helical" evidence="5">
    <location>
        <begin position="198"/>
        <end position="222"/>
    </location>
</feature>
<dbReference type="GO" id="GO:0022857">
    <property type="term" value="F:transmembrane transporter activity"/>
    <property type="evidence" value="ECO:0007669"/>
    <property type="project" value="InterPro"/>
</dbReference>
<name>A0A1M7NCY2_9BACT</name>
<keyword evidence="3 5" id="KW-1133">Transmembrane helix</keyword>
<dbReference type="RefSeq" id="WP_245802824.1">
    <property type="nucleotide sequence ID" value="NZ_FRCY01000005.1"/>
</dbReference>
<evidence type="ECO:0000313" key="8">
    <source>
        <dbReference type="Proteomes" id="UP000184513"/>
    </source>
</evidence>
<dbReference type="STRING" id="388280.SAMN04488057_105219"/>
<dbReference type="Proteomes" id="UP000184513">
    <property type="component" value="Unassembled WGS sequence"/>
</dbReference>
<feature type="transmembrane region" description="Helical" evidence="5">
    <location>
        <begin position="320"/>
        <end position="341"/>
    </location>
</feature>
<dbReference type="InterPro" id="IPR036259">
    <property type="entry name" value="MFS_trans_sf"/>
</dbReference>
<evidence type="ECO:0000256" key="2">
    <source>
        <dbReference type="ARBA" id="ARBA00022692"/>
    </source>
</evidence>
<dbReference type="AlphaFoldDB" id="A0A1M7NCY2"/>
<evidence type="ECO:0000256" key="5">
    <source>
        <dbReference type="SAM" id="Phobius"/>
    </source>
</evidence>
<feature type="transmembrane region" description="Helical" evidence="5">
    <location>
        <begin position="347"/>
        <end position="370"/>
    </location>
</feature>
<keyword evidence="2 5" id="KW-0812">Transmembrane</keyword>
<accession>A0A1M7NCY2</accession>
<dbReference type="PANTHER" id="PTHR23514">
    <property type="entry name" value="BYPASS OF STOP CODON PROTEIN 6"/>
    <property type="match status" value="1"/>
</dbReference>
<evidence type="ECO:0000256" key="4">
    <source>
        <dbReference type="ARBA" id="ARBA00023136"/>
    </source>
</evidence>
<feature type="transmembrane region" description="Helical" evidence="5">
    <location>
        <begin position="131"/>
        <end position="152"/>
    </location>
</feature>
<keyword evidence="8" id="KW-1185">Reference proteome</keyword>
<dbReference type="EMBL" id="FRCY01000005">
    <property type="protein sequence ID" value="SHN01529.1"/>
    <property type="molecule type" value="Genomic_DNA"/>
</dbReference>
<feature type="transmembrane region" description="Helical" evidence="5">
    <location>
        <begin position="67"/>
        <end position="85"/>
    </location>
</feature>
<feature type="transmembrane region" description="Helical" evidence="5">
    <location>
        <begin position="234"/>
        <end position="252"/>
    </location>
</feature>
<feature type="transmembrane region" description="Helical" evidence="5">
    <location>
        <begin position="91"/>
        <end position="110"/>
    </location>
</feature>
<feature type="transmembrane region" description="Helical" evidence="5">
    <location>
        <begin position="264"/>
        <end position="283"/>
    </location>
</feature>
<feature type="transmembrane region" description="Helical" evidence="5">
    <location>
        <begin position="289"/>
        <end position="308"/>
    </location>
</feature>
<dbReference type="InterPro" id="IPR011701">
    <property type="entry name" value="MFS"/>
</dbReference>
<evidence type="ECO:0000256" key="3">
    <source>
        <dbReference type="ARBA" id="ARBA00022989"/>
    </source>
</evidence>
<organism evidence="7 8">
    <name type="scientific">Cyclobacterium lianum</name>
    <dbReference type="NCBI Taxonomy" id="388280"/>
    <lineage>
        <taxon>Bacteria</taxon>
        <taxon>Pseudomonadati</taxon>
        <taxon>Bacteroidota</taxon>
        <taxon>Cytophagia</taxon>
        <taxon>Cytophagales</taxon>
        <taxon>Cyclobacteriaceae</taxon>
        <taxon>Cyclobacterium</taxon>
    </lineage>
</organism>
<dbReference type="GO" id="GO:0016020">
    <property type="term" value="C:membrane"/>
    <property type="evidence" value="ECO:0007669"/>
    <property type="project" value="UniProtKB-SubCell"/>
</dbReference>
<comment type="subcellular location">
    <subcellularLocation>
        <location evidence="1">Membrane</location>
        <topology evidence="1">Multi-pass membrane protein</topology>
    </subcellularLocation>
</comment>
<dbReference type="PANTHER" id="PTHR23514:SF13">
    <property type="entry name" value="INNER MEMBRANE PROTEIN YBJJ"/>
    <property type="match status" value="1"/>
</dbReference>